<feature type="transmembrane region" description="Helical" evidence="6">
    <location>
        <begin position="102"/>
        <end position="120"/>
    </location>
</feature>
<keyword evidence="8" id="KW-1185">Reference proteome</keyword>
<dbReference type="AlphaFoldDB" id="A0A2T1DBY4"/>
<dbReference type="Gene3D" id="1.10.3730.20">
    <property type="match status" value="1"/>
</dbReference>
<dbReference type="RefSeq" id="WP_073073508.1">
    <property type="nucleotide sequence ID" value="NZ_MPPI01000023.1"/>
</dbReference>
<evidence type="ECO:0000256" key="4">
    <source>
        <dbReference type="ARBA" id="ARBA00022989"/>
    </source>
</evidence>
<dbReference type="STRING" id="1920490.GCA_001895925_05129"/>
<reference evidence="7 8" key="2">
    <citation type="submission" date="2018-03" db="EMBL/GenBank/DDBJ databases">
        <title>The ancient ancestry and fast evolution of plastids.</title>
        <authorList>
            <person name="Moore K.R."/>
            <person name="Magnabosco C."/>
            <person name="Momper L."/>
            <person name="Gold D.A."/>
            <person name="Bosak T."/>
            <person name="Fournier G.P."/>
        </authorList>
    </citation>
    <scope>NUCLEOTIDE SEQUENCE [LARGE SCALE GENOMIC DNA]</scope>
    <source>
        <strain evidence="7 8">ULC007</strain>
    </source>
</reference>
<evidence type="ECO:0000313" key="8">
    <source>
        <dbReference type="Proteomes" id="UP000238634"/>
    </source>
</evidence>
<feature type="transmembrane region" description="Helical" evidence="6">
    <location>
        <begin position="51"/>
        <end position="69"/>
    </location>
</feature>
<dbReference type="GO" id="GO:0005886">
    <property type="term" value="C:plasma membrane"/>
    <property type="evidence" value="ECO:0007669"/>
    <property type="project" value="UniProtKB-SubCell"/>
</dbReference>
<proteinExistence type="predicted"/>
<dbReference type="SUPFAM" id="SSF103481">
    <property type="entry name" value="Multidrug resistance efflux transporter EmrE"/>
    <property type="match status" value="1"/>
</dbReference>
<feature type="transmembrane region" description="Helical" evidence="6">
    <location>
        <begin position="76"/>
        <end position="96"/>
    </location>
</feature>
<comment type="caution">
    <text evidence="7">The sequence shown here is derived from an EMBL/GenBank/DDBJ whole genome shotgun (WGS) entry which is preliminary data.</text>
</comment>
<reference evidence="7 8" key="1">
    <citation type="submission" date="2018-02" db="EMBL/GenBank/DDBJ databases">
        <authorList>
            <person name="Cohen D.B."/>
            <person name="Kent A.D."/>
        </authorList>
    </citation>
    <scope>NUCLEOTIDE SEQUENCE [LARGE SCALE GENOMIC DNA]</scope>
    <source>
        <strain evidence="7 8">ULC007</strain>
    </source>
</reference>
<dbReference type="Pfam" id="PF10639">
    <property type="entry name" value="TMEM234"/>
    <property type="match status" value="1"/>
</dbReference>
<dbReference type="InterPro" id="IPR018908">
    <property type="entry name" value="TMEM234"/>
</dbReference>
<dbReference type="Proteomes" id="UP000238634">
    <property type="component" value="Unassembled WGS sequence"/>
</dbReference>
<sequence>MTFQEFAFFLMSIAAGTAGQFFLKTGAQKLGRVNTGNFLGHVLSIATTPELLIGLVFYGVGAVLYILLLTRVKLSVLGPAVALQYIFAVLMGKFIFDEPIPLTRVAGMGLIICGVILLISRD</sequence>
<dbReference type="GO" id="GO:0022857">
    <property type="term" value="F:transmembrane transporter activity"/>
    <property type="evidence" value="ECO:0007669"/>
    <property type="project" value="InterPro"/>
</dbReference>
<dbReference type="OrthoDB" id="531587at2"/>
<evidence type="ECO:0000313" key="7">
    <source>
        <dbReference type="EMBL" id="PSB17998.1"/>
    </source>
</evidence>
<comment type="subcellular location">
    <subcellularLocation>
        <location evidence="1">Cell membrane</location>
        <topology evidence="1">Multi-pass membrane protein</topology>
    </subcellularLocation>
</comment>
<keyword evidence="5 6" id="KW-0472">Membrane</keyword>
<evidence type="ECO:0000256" key="2">
    <source>
        <dbReference type="ARBA" id="ARBA00022475"/>
    </source>
</evidence>
<dbReference type="InterPro" id="IPR000390">
    <property type="entry name" value="Small_drug/metabolite_transptr"/>
</dbReference>
<keyword evidence="2" id="KW-1003">Cell membrane</keyword>
<accession>A0A2T1DBY4</accession>
<evidence type="ECO:0000256" key="3">
    <source>
        <dbReference type="ARBA" id="ARBA00022692"/>
    </source>
</evidence>
<dbReference type="PANTHER" id="PTHR30561">
    <property type="entry name" value="SMR FAMILY PROTON-DEPENDENT DRUG EFFLUX TRANSPORTER SUGE"/>
    <property type="match status" value="1"/>
</dbReference>
<evidence type="ECO:0000256" key="6">
    <source>
        <dbReference type="SAM" id="Phobius"/>
    </source>
</evidence>
<gene>
    <name evidence="7" type="ORF">C7B65_16740</name>
</gene>
<organism evidence="7 8">
    <name type="scientific">Phormidesmis priestleyi ULC007</name>
    <dbReference type="NCBI Taxonomy" id="1920490"/>
    <lineage>
        <taxon>Bacteria</taxon>
        <taxon>Bacillati</taxon>
        <taxon>Cyanobacteriota</taxon>
        <taxon>Cyanophyceae</taxon>
        <taxon>Leptolyngbyales</taxon>
        <taxon>Leptolyngbyaceae</taxon>
        <taxon>Phormidesmis</taxon>
    </lineage>
</organism>
<dbReference type="EMBL" id="PVWG01000021">
    <property type="protein sequence ID" value="PSB17998.1"/>
    <property type="molecule type" value="Genomic_DNA"/>
</dbReference>
<keyword evidence="4 6" id="KW-1133">Transmembrane helix</keyword>
<protein>
    <submittedName>
        <fullName evidence="7">EamA-like transporter family protein</fullName>
    </submittedName>
</protein>
<name>A0A2T1DBY4_9CYAN</name>
<dbReference type="InterPro" id="IPR037185">
    <property type="entry name" value="EmrE-like"/>
</dbReference>
<evidence type="ECO:0000256" key="1">
    <source>
        <dbReference type="ARBA" id="ARBA00004651"/>
    </source>
</evidence>
<evidence type="ECO:0000256" key="5">
    <source>
        <dbReference type="ARBA" id="ARBA00023136"/>
    </source>
</evidence>
<keyword evidence="3 6" id="KW-0812">Transmembrane</keyword>
<dbReference type="PANTHER" id="PTHR30561:SF9">
    <property type="entry name" value="4-AMINO-4-DEOXY-L-ARABINOSE-PHOSPHOUNDECAPRENOL FLIPPASE SUBUNIT ARNF-RELATED"/>
    <property type="match status" value="1"/>
</dbReference>